<evidence type="ECO:0000313" key="2">
    <source>
        <dbReference type="EMBL" id="MBW79946.1"/>
    </source>
</evidence>
<feature type="signal peptide" evidence="1">
    <location>
        <begin position="1"/>
        <end position="23"/>
    </location>
</feature>
<feature type="chain" id="PRO_5014727588" evidence="1">
    <location>
        <begin position="24"/>
        <end position="74"/>
    </location>
</feature>
<sequence>MGATSVFSLVSHLTLAPVTPGSGCVWESLFVCSKSQVAQTPHSFTWYTDSIATAAHTRQPRLKRKMKSIIFSIV</sequence>
<dbReference type="EMBL" id="GGFL01015768">
    <property type="protein sequence ID" value="MBW79946.1"/>
    <property type="molecule type" value="Transcribed_RNA"/>
</dbReference>
<reference evidence="2" key="1">
    <citation type="submission" date="2018-01" db="EMBL/GenBank/DDBJ databases">
        <title>An insight into the sialome of Amazonian anophelines.</title>
        <authorList>
            <person name="Ribeiro J.M."/>
            <person name="Scarpassa V."/>
            <person name="Calvo E."/>
        </authorList>
    </citation>
    <scope>NUCLEOTIDE SEQUENCE</scope>
</reference>
<organism evidence="2">
    <name type="scientific">Anopheles darlingi</name>
    <name type="common">Mosquito</name>
    <dbReference type="NCBI Taxonomy" id="43151"/>
    <lineage>
        <taxon>Eukaryota</taxon>
        <taxon>Metazoa</taxon>
        <taxon>Ecdysozoa</taxon>
        <taxon>Arthropoda</taxon>
        <taxon>Hexapoda</taxon>
        <taxon>Insecta</taxon>
        <taxon>Pterygota</taxon>
        <taxon>Neoptera</taxon>
        <taxon>Endopterygota</taxon>
        <taxon>Diptera</taxon>
        <taxon>Nematocera</taxon>
        <taxon>Culicoidea</taxon>
        <taxon>Culicidae</taxon>
        <taxon>Anophelinae</taxon>
        <taxon>Anopheles</taxon>
    </lineage>
</organism>
<protein>
    <submittedName>
        <fullName evidence="2">Putative secreted protein</fullName>
    </submittedName>
</protein>
<name>A0A2M4DQX5_ANODA</name>
<keyword evidence="1" id="KW-0732">Signal</keyword>
<accession>A0A2M4DQX5</accession>
<dbReference type="AlphaFoldDB" id="A0A2M4DQX5"/>
<proteinExistence type="predicted"/>
<evidence type="ECO:0000256" key="1">
    <source>
        <dbReference type="SAM" id="SignalP"/>
    </source>
</evidence>